<dbReference type="PROSITE" id="PS00455">
    <property type="entry name" value="AMP_BINDING"/>
    <property type="match status" value="1"/>
</dbReference>
<dbReference type="GO" id="GO:0006631">
    <property type="term" value="P:fatty acid metabolic process"/>
    <property type="evidence" value="ECO:0007669"/>
    <property type="project" value="TreeGrafter"/>
</dbReference>
<dbReference type="EMBL" id="LFZO01000241">
    <property type="protein sequence ID" value="KXT10734.1"/>
    <property type="molecule type" value="Genomic_DNA"/>
</dbReference>
<evidence type="ECO:0000313" key="3">
    <source>
        <dbReference type="Proteomes" id="UP000073492"/>
    </source>
</evidence>
<dbReference type="InterPro" id="IPR020845">
    <property type="entry name" value="AMP-binding_CS"/>
</dbReference>
<accession>A0A139I7R1</accession>
<comment type="caution">
    <text evidence="2">The sequence shown here is derived from an EMBL/GenBank/DDBJ whole genome shotgun (WGS) entry which is preliminary data.</text>
</comment>
<dbReference type="InterPro" id="IPR000873">
    <property type="entry name" value="AMP-dep_synth/lig_dom"/>
</dbReference>
<proteinExistence type="predicted"/>
<dbReference type="SUPFAM" id="SSF56801">
    <property type="entry name" value="Acetyl-CoA synthetase-like"/>
    <property type="match status" value="1"/>
</dbReference>
<dbReference type="Gene3D" id="3.40.50.12780">
    <property type="entry name" value="N-terminal domain of ligase-like"/>
    <property type="match status" value="1"/>
</dbReference>
<evidence type="ECO:0000313" key="2">
    <source>
        <dbReference type="EMBL" id="KXT10734.1"/>
    </source>
</evidence>
<dbReference type="GO" id="GO:0031956">
    <property type="term" value="F:medium-chain fatty acid-CoA ligase activity"/>
    <property type="evidence" value="ECO:0007669"/>
    <property type="project" value="TreeGrafter"/>
</dbReference>
<protein>
    <recommendedName>
        <fullName evidence="1">AMP-dependent synthetase/ligase domain-containing protein</fullName>
    </recommendedName>
</protein>
<dbReference type="Pfam" id="PF00501">
    <property type="entry name" value="AMP-binding"/>
    <property type="match status" value="1"/>
</dbReference>
<feature type="domain" description="AMP-dependent synthetase/ligase" evidence="1">
    <location>
        <begin position="55"/>
        <end position="194"/>
    </location>
</feature>
<dbReference type="OrthoDB" id="429813at2759"/>
<dbReference type="InterPro" id="IPR042099">
    <property type="entry name" value="ANL_N_sf"/>
</dbReference>
<evidence type="ECO:0000259" key="1">
    <source>
        <dbReference type="Pfam" id="PF00501"/>
    </source>
</evidence>
<dbReference type="STRING" id="113226.A0A139I7R1"/>
<name>A0A139I7R1_9PEZI</name>
<dbReference type="PANTHER" id="PTHR43201:SF3">
    <property type="entry name" value="ENZYME, PUTATIVE (JCVI)-RELATED"/>
    <property type="match status" value="1"/>
</dbReference>
<dbReference type="Proteomes" id="UP000073492">
    <property type="component" value="Unassembled WGS sequence"/>
</dbReference>
<gene>
    <name evidence="2" type="ORF">AC579_2737</name>
</gene>
<dbReference type="PANTHER" id="PTHR43201">
    <property type="entry name" value="ACYL-COA SYNTHETASE"/>
    <property type="match status" value="1"/>
</dbReference>
<reference evidence="2 3" key="1">
    <citation type="submission" date="2015-07" db="EMBL/GenBank/DDBJ databases">
        <title>Comparative genomics of the Sigatoka disease complex on banana suggests a link between parallel evolutionary changes in Pseudocercospora fijiensis and Pseudocercospora eumusae and increased virulence on the banana host.</title>
        <authorList>
            <person name="Chang T.-C."/>
            <person name="Salvucci A."/>
            <person name="Crous P.W."/>
            <person name="Stergiopoulos I."/>
        </authorList>
    </citation>
    <scope>NUCLEOTIDE SEQUENCE [LARGE SCALE GENOMIC DNA]</scope>
    <source>
        <strain evidence="2 3">CBS 116634</strain>
    </source>
</reference>
<keyword evidence="3" id="KW-1185">Reference proteome</keyword>
<dbReference type="AlphaFoldDB" id="A0A139I7R1"/>
<sequence length="242" mass="27137">MQPSVSVDGQLSLLDRTDCHKIIYGDSITKPLEAILAARTQIRVFQSPSIYELMSEESSVSTYPFNHTPESYLNKPLMIIHTSGSTGLPKPVVLSFGFLAVNILNLDLPYLNNQPNNWQCIRDCKRFCIGFPIAHAGSIHVVLIASAYNDVTIVVVQGSSLSGDIFTDVIKYAGARGALTMPRVLIEVAKSESAMQEIRKMDFCVMRRWSHPEHCWSLYLKTYSSRFFLGNYGIWISCSTFE</sequence>
<organism evidence="2 3">
    <name type="scientific">Pseudocercospora musae</name>
    <dbReference type="NCBI Taxonomy" id="113226"/>
    <lineage>
        <taxon>Eukaryota</taxon>
        <taxon>Fungi</taxon>
        <taxon>Dikarya</taxon>
        <taxon>Ascomycota</taxon>
        <taxon>Pezizomycotina</taxon>
        <taxon>Dothideomycetes</taxon>
        <taxon>Dothideomycetidae</taxon>
        <taxon>Mycosphaerellales</taxon>
        <taxon>Mycosphaerellaceae</taxon>
        <taxon>Pseudocercospora</taxon>
    </lineage>
</organism>